<evidence type="ECO:0000313" key="2">
    <source>
        <dbReference type="Proteomes" id="UP000005239"/>
    </source>
</evidence>
<proteinExistence type="predicted"/>
<organism evidence="1 2">
    <name type="scientific">Pristionchus pacificus</name>
    <name type="common">Parasitic nematode worm</name>
    <dbReference type="NCBI Taxonomy" id="54126"/>
    <lineage>
        <taxon>Eukaryota</taxon>
        <taxon>Metazoa</taxon>
        <taxon>Ecdysozoa</taxon>
        <taxon>Nematoda</taxon>
        <taxon>Chromadorea</taxon>
        <taxon>Rhabditida</taxon>
        <taxon>Rhabditina</taxon>
        <taxon>Diplogasteromorpha</taxon>
        <taxon>Diplogasteroidea</taxon>
        <taxon>Neodiplogasteridae</taxon>
        <taxon>Pristionchus</taxon>
    </lineage>
</organism>
<dbReference type="PANTHER" id="PTHR35373">
    <property type="entry name" value="PROTEIN CBG16894"/>
    <property type="match status" value="1"/>
</dbReference>
<dbReference type="EnsemblMetazoa" id="PPA27681.1">
    <property type="protein sequence ID" value="PPA27681.1"/>
    <property type="gene ID" value="WBGene00117235"/>
</dbReference>
<dbReference type="AlphaFoldDB" id="A0A2A6CRE8"/>
<sequence length="206" mass="24071">MPSVYSDPFVSLTDSTIEIHHYYMPNRRSRKITLDRISVLFFEEQTISKLSYTRVWGRGYGPVYWALDIKRAFAKLQGSTEGRANVVLDLGGEEKVGFTVLDIDSFMERMREFLDYHVVIVNKINMIRSLFLISFLINCILSRPPHSMDEIKPIPPMDQPNLQEAAAEMFESSSIFKEKLLLEKTKYLSRLDDSKSIRFKPFFFMF</sequence>
<accession>A0A8R1UGL1</accession>
<reference evidence="1" key="2">
    <citation type="submission" date="2022-06" db="UniProtKB">
        <authorList>
            <consortium name="EnsemblMetazoa"/>
        </authorList>
    </citation>
    <scope>IDENTIFICATION</scope>
    <source>
        <strain evidence="1">PS312</strain>
    </source>
</reference>
<name>A0A2A6CRE8_PRIPA</name>
<gene>
    <name evidence="1" type="primary">WBGene00117235</name>
</gene>
<keyword evidence="2" id="KW-1185">Reference proteome</keyword>
<protein>
    <submittedName>
        <fullName evidence="1">Uncharacterized protein</fullName>
    </submittedName>
</protein>
<accession>A0A2A6CRE8</accession>
<dbReference type="Proteomes" id="UP000005239">
    <property type="component" value="Unassembled WGS sequence"/>
</dbReference>
<evidence type="ECO:0000313" key="1">
    <source>
        <dbReference type="EnsemblMetazoa" id="PPA27681.1"/>
    </source>
</evidence>
<dbReference type="PANTHER" id="PTHR35373:SF4">
    <property type="entry name" value="PEPTIDASE_M16_M DOMAIN-CONTAINING PROTEIN"/>
    <property type="match status" value="1"/>
</dbReference>
<dbReference type="OrthoDB" id="5511455at2759"/>
<reference evidence="2" key="1">
    <citation type="journal article" date="2008" name="Nat. Genet.">
        <title>The Pristionchus pacificus genome provides a unique perspective on nematode lifestyle and parasitism.</title>
        <authorList>
            <person name="Dieterich C."/>
            <person name="Clifton S.W."/>
            <person name="Schuster L.N."/>
            <person name="Chinwalla A."/>
            <person name="Delehaunty K."/>
            <person name="Dinkelacker I."/>
            <person name="Fulton L."/>
            <person name="Fulton R."/>
            <person name="Godfrey J."/>
            <person name="Minx P."/>
            <person name="Mitreva M."/>
            <person name="Roeseler W."/>
            <person name="Tian H."/>
            <person name="Witte H."/>
            <person name="Yang S.P."/>
            <person name="Wilson R.K."/>
            <person name="Sommer R.J."/>
        </authorList>
    </citation>
    <scope>NUCLEOTIDE SEQUENCE [LARGE SCALE GENOMIC DNA]</scope>
    <source>
        <strain evidence="2">PS312</strain>
    </source>
</reference>